<name>A0A5P1E3T8_ASPOF</name>
<dbReference type="OMA" id="QNAICDP"/>
<dbReference type="GO" id="GO:0051382">
    <property type="term" value="P:kinetochore assembly"/>
    <property type="evidence" value="ECO:0007669"/>
    <property type="project" value="TreeGrafter"/>
</dbReference>
<evidence type="ECO:0000256" key="4">
    <source>
        <dbReference type="ARBA" id="ARBA00022618"/>
    </source>
</evidence>
<proteinExistence type="inferred from homology"/>
<protein>
    <recommendedName>
        <fullName evidence="12">Protein MIS12 homolog</fullName>
    </recommendedName>
</protein>
<comment type="similarity">
    <text evidence="2">Belongs to the mis12 family.</text>
</comment>
<keyword evidence="6" id="KW-0995">Kinetochore</keyword>
<keyword evidence="4" id="KW-0132">Cell division</keyword>
<keyword evidence="7" id="KW-0175">Coiled coil</keyword>
<dbReference type="AlphaFoldDB" id="A0A5P1E3T8"/>
<dbReference type="PANTHER" id="PTHR14527:SF2">
    <property type="entry name" value="PROTEIN MIS12 HOMOLOG"/>
    <property type="match status" value="1"/>
</dbReference>
<keyword evidence="11" id="KW-1185">Reference proteome</keyword>
<dbReference type="Proteomes" id="UP000243459">
    <property type="component" value="Chromosome 10"/>
</dbReference>
<dbReference type="GO" id="GO:0000444">
    <property type="term" value="C:MIS12/MIND type complex"/>
    <property type="evidence" value="ECO:0007669"/>
    <property type="project" value="TreeGrafter"/>
</dbReference>
<dbReference type="EMBL" id="CM007390">
    <property type="protein sequence ID" value="ONK57312.1"/>
    <property type="molecule type" value="Genomic_DNA"/>
</dbReference>
<dbReference type="GO" id="GO:0051301">
    <property type="term" value="P:cell division"/>
    <property type="evidence" value="ECO:0007669"/>
    <property type="project" value="UniProtKB-KW"/>
</dbReference>
<organism evidence="10 11">
    <name type="scientific">Asparagus officinalis</name>
    <name type="common">Garden asparagus</name>
    <dbReference type="NCBI Taxonomy" id="4686"/>
    <lineage>
        <taxon>Eukaryota</taxon>
        <taxon>Viridiplantae</taxon>
        <taxon>Streptophyta</taxon>
        <taxon>Embryophyta</taxon>
        <taxon>Tracheophyta</taxon>
        <taxon>Spermatophyta</taxon>
        <taxon>Magnoliopsida</taxon>
        <taxon>Liliopsida</taxon>
        <taxon>Asparagales</taxon>
        <taxon>Asparagaceae</taxon>
        <taxon>Asparagoideae</taxon>
        <taxon>Asparagus</taxon>
    </lineage>
</organism>
<evidence type="ECO:0000256" key="9">
    <source>
        <dbReference type="ARBA" id="ARBA00023328"/>
    </source>
</evidence>
<dbReference type="GO" id="GO:0005634">
    <property type="term" value="C:nucleus"/>
    <property type="evidence" value="ECO:0007669"/>
    <property type="project" value="EnsemblPlants"/>
</dbReference>
<gene>
    <name evidence="10" type="ORF">A4U43_C10F18780</name>
</gene>
<evidence type="ECO:0000313" key="10">
    <source>
        <dbReference type="EMBL" id="ONK57312.1"/>
    </source>
</evidence>
<evidence type="ECO:0000256" key="8">
    <source>
        <dbReference type="ARBA" id="ARBA00023306"/>
    </source>
</evidence>
<evidence type="ECO:0000256" key="3">
    <source>
        <dbReference type="ARBA" id="ARBA00022454"/>
    </source>
</evidence>
<dbReference type="InterPro" id="IPR008685">
    <property type="entry name" value="Centromere_Mis12"/>
</dbReference>
<dbReference type="GO" id="GO:0000070">
    <property type="term" value="P:mitotic sister chromatid segregation"/>
    <property type="evidence" value="ECO:0007669"/>
    <property type="project" value="TreeGrafter"/>
</dbReference>
<evidence type="ECO:0000256" key="6">
    <source>
        <dbReference type="ARBA" id="ARBA00022838"/>
    </source>
</evidence>
<evidence type="ECO:0000313" key="11">
    <source>
        <dbReference type="Proteomes" id="UP000243459"/>
    </source>
</evidence>
<keyword evidence="5" id="KW-0498">Mitosis</keyword>
<keyword evidence="8" id="KW-0131">Cell cycle</keyword>
<accession>A0A5P1E3T8</accession>
<dbReference type="Gramene" id="ONK57312">
    <property type="protein sequence ID" value="ONK57312"/>
    <property type="gene ID" value="A4U43_C10F18780"/>
</dbReference>
<dbReference type="PANTHER" id="PTHR14527">
    <property type="entry name" value="PROTEIN MIS12 HOMOLOG"/>
    <property type="match status" value="1"/>
</dbReference>
<evidence type="ECO:0000256" key="7">
    <source>
        <dbReference type="ARBA" id="ARBA00023054"/>
    </source>
</evidence>
<reference evidence="11" key="1">
    <citation type="journal article" date="2017" name="Nat. Commun.">
        <title>The asparagus genome sheds light on the origin and evolution of a young Y chromosome.</title>
        <authorList>
            <person name="Harkess A."/>
            <person name="Zhou J."/>
            <person name="Xu C."/>
            <person name="Bowers J.E."/>
            <person name="Van der Hulst R."/>
            <person name="Ayyampalayam S."/>
            <person name="Mercati F."/>
            <person name="Riccardi P."/>
            <person name="McKain M.R."/>
            <person name="Kakrana A."/>
            <person name="Tang H."/>
            <person name="Ray J."/>
            <person name="Groenendijk J."/>
            <person name="Arikit S."/>
            <person name="Mathioni S.M."/>
            <person name="Nakano M."/>
            <person name="Shan H."/>
            <person name="Telgmann-Rauber A."/>
            <person name="Kanno A."/>
            <person name="Yue Z."/>
            <person name="Chen H."/>
            <person name="Li W."/>
            <person name="Chen Y."/>
            <person name="Xu X."/>
            <person name="Zhang Y."/>
            <person name="Luo S."/>
            <person name="Chen H."/>
            <person name="Gao J."/>
            <person name="Mao Z."/>
            <person name="Pires J.C."/>
            <person name="Luo M."/>
            <person name="Kudrna D."/>
            <person name="Wing R.A."/>
            <person name="Meyers B.C."/>
            <person name="Yi K."/>
            <person name="Kong H."/>
            <person name="Lavrijsen P."/>
            <person name="Sunseri F."/>
            <person name="Falavigna A."/>
            <person name="Ye Y."/>
            <person name="Leebens-Mack J.H."/>
            <person name="Chen G."/>
        </authorList>
    </citation>
    <scope>NUCLEOTIDE SEQUENCE [LARGE SCALE GENOMIC DNA]</scope>
    <source>
        <strain evidence="11">cv. DH0086</strain>
    </source>
</reference>
<comment type="subcellular location">
    <subcellularLocation>
        <location evidence="1">Chromosome</location>
        <location evidence="1">Centromere</location>
        <location evidence="1">Kinetochore</location>
    </subcellularLocation>
</comment>
<keyword evidence="3" id="KW-0158">Chromosome</keyword>
<keyword evidence="9" id="KW-0137">Centromere</keyword>
<evidence type="ECO:0000256" key="1">
    <source>
        <dbReference type="ARBA" id="ARBA00004629"/>
    </source>
</evidence>
<evidence type="ECO:0000256" key="5">
    <source>
        <dbReference type="ARBA" id="ARBA00022776"/>
    </source>
</evidence>
<dbReference type="Pfam" id="PF05859">
    <property type="entry name" value="Mis12"/>
    <property type="match status" value="1"/>
</dbReference>
<evidence type="ECO:0000256" key="2">
    <source>
        <dbReference type="ARBA" id="ARBA00008643"/>
    </source>
</evidence>
<evidence type="ECO:0008006" key="12">
    <source>
        <dbReference type="Google" id="ProtNLM"/>
    </source>
</evidence>
<sequence length="243" mass="26888">MEGSMSEAAFDAQNLNPRRFINEILNSVDDIIDGAFGFALEKASEITDSGDSSGGRSEELARGVSAIRQLTQGVLDKRMEMWEKYCLRHCFSVPEGFVLPTADSSSDSLLFQEGLDDGELDSQLGSLRNKLAAAGMKSVELQKEIRSLDNQSTLSHSLHSYVAEAIELFEQNSADKMFQEIGETASKLQAKIEEVKTKRKGDKECTRIGLTEIPCKKQHMARNLGIPAKLKDIQEVANILRNM</sequence>